<reference evidence="3" key="1">
    <citation type="journal article" date="2014" name="Science">
        <title>Ancient hybridizations among the ancestral genomes of bread wheat.</title>
        <authorList>
            <consortium name="International Wheat Genome Sequencing Consortium,"/>
            <person name="Marcussen T."/>
            <person name="Sandve S.R."/>
            <person name="Heier L."/>
            <person name="Spannagl M."/>
            <person name="Pfeifer M."/>
            <person name="Jakobsen K.S."/>
            <person name="Wulff B.B."/>
            <person name="Steuernagel B."/>
            <person name="Mayer K.F."/>
            <person name="Olsen O.A."/>
        </authorList>
    </citation>
    <scope>NUCLEOTIDE SEQUENCE [LARGE SCALE GENOMIC DNA]</scope>
    <source>
        <strain evidence="3">cv. AL8/78</strain>
    </source>
</reference>
<reference evidence="3" key="2">
    <citation type="journal article" date="2017" name="Nat. Plants">
        <title>The Aegilops tauschii genome reveals multiple impacts of transposons.</title>
        <authorList>
            <person name="Zhao G."/>
            <person name="Zou C."/>
            <person name="Li K."/>
            <person name="Wang K."/>
            <person name="Li T."/>
            <person name="Gao L."/>
            <person name="Zhang X."/>
            <person name="Wang H."/>
            <person name="Yang Z."/>
            <person name="Liu X."/>
            <person name="Jiang W."/>
            <person name="Mao L."/>
            <person name="Kong X."/>
            <person name="Jiao Y."/>
            <person name="Jia J."/>
        </authorList>
    </citation>
    <scope>NUCLEOTIDE SEQUENCE [LARGE SCALE GENOMIC DNA]</scope>
    <source>
        <strain evidence="3">cv. AL8/78</strain>
    </source>
</reference>
<evidence type="ECO:0000313" key="3">
    <source>
        <dbReference type="Proteomes" id="UP000015105"/>
    </source>
</evidence>
<dbReference type="Gramene" id="AET1Gv20632800.4">
    <property type="protein sequence ID" value="AET1Gv20632800.4"/>
    <property type="gene ID" value="AET1Gv20632800"/>
</dbReference>
<sequence>PNIFQPRAREPAAALVGNGAASSSPPLCFLPQPPRPPAPRPRRRPHPRSSPRSSSSAATPQRASAPTTTLARSPAPTASPVDGASAPTDPPDASPTAASPSTTSGMHVSLTQQVQQVEDTYEQLALALREAAKSICSRGRCRSGATTSSSTICEMSRACRCNVSHSPMGVQSAPCQCSEAEIKGGARVADPAGEAG</sequence>
<evidence type="ECO:0000256" key="1">
    <source>
        <dbReference type="SAM" id="MobiDB-lite"/>
    </source>
</evidence>
<feature type="compositionally biased region" description="Low complexity" evidence="1">
    <location>
        <begin position="94"/>
        <end position="104"/>
    </location>
</feature>
<feature type="region of interest" description="Disordered" evidence="1">
    <location>
        <begin position="1"/>
        <end position="108"/>
    </location>
</feature>
<proteinExistence type="predicted"/>
<reference evidence="2" key="4">
    <citation type="submission" date="2019-03" db="UniProtKB">
        <authorList>
            <consortium name="EnsemblPlants"/>
        </authorList>
    </citation>
    <scope>IDENTIFICATION</scope>
</reference>
<name>A0A452Z4R7_AEGTS</name>
<reference evidence="2" key="5">
    <citation type="journal article" date="2021" name="G3 (Bethesda)">
        <title>Aegilops tauschii genome assembly Aet v5.0 features greater sequence contiguity and improved annotation.</title>
        <authorList>
            <person name="Wang L."/>
            <person name="Zhu T."/>
            <person name="Rodriguez J.C."/>
            <person name="Deal K.R."/>
            <person name="Dubcovsky J."/>
            <person name="McGuire P.E."/>
            <person name="Lux T."/>
            <person name="Spannagl M."/>
            <person name="Mayer K.F.X."/>
            <person name="Baldrich P."/>
            <person name="Meyers B.C."/>
            <person name="Huo N."/>
            <person name="Gu Y.Q."/>
            <person name="Zhou H."/>
            <person name="Devos K.M."/>
            <person name="Bennetzen J.L."/>
            <person name="Unver T."/>
            <person name="Budak H."/>
            <person name="Gulick P.J."/>
            <person name="Galiba G."/>
            <person name="Kalapos B."/>
            <person name="Nelson D.R."/>
            <person name="Li P."/>
            <person name="You F.M."/>
            <person name="Luo M.C."/>
            <person name="Dvorak J."/>
        </authorList>
    </citation>
    <scope>NUCLEOTIDE SEQUENCE [LARGE SCALE GENOMIC DNA]</scope>
    <source>
        <strain evidence="2">cv. AL8/78</strain>
    </source>
</reference>
<evidence type="ECO:0000313" key="2">
    <source>
        <dbReference type="EnsemblPlants" id="AET1Gv20632800.4"/>
    </source>
</evidence>
<reference evidence="2" key="3">
    <citation type="journal article" date="2017" name="Nature">
        <title>Genome sequence of the progenitor of the wheat D genome Aegilops tauschii.</title>
        <authorList>
            <person name="Luo M.C."/>
            <person name="Gu Y.Q."/>
            <person name="Puiu D."/>
            <person name="Wang H."/>
            <person name="Twardziok S.O."/>
            <person name="Deal K.R."/>
            <person name="Huo N."/>
            <person name="Zhu T."/>
            <person name="Wang L."/>
            <person name="Wang Y."/>
            <person name="McGuire P.E."/>
            <person name="Liu S."/>
            <person name="Long H."/>
            <person name="Ramasamy R.K."/>
            <person name="Rodriguez J.C."/>
            <person name="Van S.L."/>
            <person name="Yuan L."/>
            <person name="Wang Z."/>
            <person name="Xia Z."/>
            <person name="Xiao L."/>
            <person name="Anderson O.D."/>
            <person name="Ouyang S."/>
            <person name="Liang Y."/>
            <person name="Zimin A.V."/>
            <person name="Pertea G."/>
            <person name="Qi P."/>
            <person name="Bennetzen J.L."/>
            <person name="Dai X."/>
            <person name="Dawson M.W."/>
            <person name="Muller H.G."/>
            <person name="Kugler K."/>
            <person name="Rivarola-Duarte L."/>
            <person name="Spannagl M."/>
            <person name="Mayer K.F.X."/>
            <person name="Lu F.H."/>
            <person name="Bevan M.W."/>
            <person name="Leroy P."/>
            <person name="Li P."/>
            <person name="You F.M."/>
            <person name="Sun Q."/>
            <person name="Liu Z."/>
            <person name="Lyons E."/>
            <person name="Wicker T."/>
            <person name="Salzberg S.L."/>
            <person name="Devos K.M."/>
            <person name="Dvorak J."/>
        </authorList>
    </citation>
    <scope>NUCLEOTIDE SEQUENCE [LARGE SCALE GENOMIC DNA]</scope>
    <source>
        <strain evidence="2">cv. AL8/78</strain>
    </source>
</reference>
<accession>A0A452Z4R7</accession>
<organism evidence="2 3">
    <name type="scientific">Aegilops tauschii subsp. strangulata</name>
    <name type="common">Goatgrass</name>
    <dbReference type="NCBI Taxonomy" id="200361"/>
    <lineage>
        <taxon>Eukaryota</taxon>
        <taxon>Viridiplantae</taxon>
        <taxon>Streptophyta</taxon>
        <taxon>Embryophyta</taxon>
        <taxon>Tracheophyta</taxon>
        <taxon>Spermatophyta</taxon>
        <taxon>Magnoliopsida</taxon>
        <taxon>Liliopsida</taxon>
        <taxon>Poales</taxon>
        <taxon>Poaceae</taxon>
        <taxon>BOP clade</taxon>
        <taxon>Pooideae</taxon>
        <taxon>Triticodae</taxon>
        <taxon>Triticeae</taxon>
        <taxon>Triticinae</taxon>
        <taxon>Aegilops</taxon>
    </lineage>
</organism>
<feature type="compositionally biased region" description="Basic residues" evidence="1">
    <location>
        <begin position="40"/>
        <end position="49"/>
    </location>
</feature>
<protein>
    <submittedName>
        <fullName evidence="2">Uncharacterized protein</fullName>
    </submittedName>
</protein>
<dbReference type="Proteomes" id="UP000015105">
    <property type="component" value="Chromosome 1D"/>
</dbReference>
<feature type="compositionally biased region" description="Low complexity" evidence="1">
    <location>
        <begin position="50"/>
        <end position="66"/>
    </location>
</feature>
<keyword evidence="3" id="KW-1185">Reference proteome</keyword>
<dbReference type="EnsemblPlants" id="AET1Gv20632800.4">
    <property type="protein sequence ID" value="AET1Gv20632800.4"/>
    <property type="gene ID" value="AET1Gv20632800"/>
</dbReference>
<dbReference type="AlphaFoldDB" id="A0A452Z4R7"/>